<dbReference type="Proteomes" id="UP001190466">
    <property type="component" value="Chromosome"/>
</dbReference>
<keyword evidence="2" id="KW-1185">Reference proteome</keyword>
<dbReference type="RefSeq" id="WP_316513339.1">
    <property type="nucleotide sequence ID" value="NZ_OY726395.1"/>
</dbReference>
<accession>A0ABN9P5K0</accession>
<reference evidence="1 2" key="1">
    <citation type="submission" date="2023-08" db="EMBL/GenBank/DDBJ databases">
        <authorList>
            <person name="Folkvardsen B D."/>
            <person name="Norman A."/>
        </authorList>
    </citation>
    <scope>NUCLEOTIDE SEQUENCE [LARGE SCALE GENOMIC DNA]</scope>
    <source>
        <strain evidence="1 2">Mu0050</strain>
    </source>
</reference>
<name>A0ABN9P5K0_9MYCO</name>
<proteinExistence type="predicted"/>
<dbReference type="SUPFAM" id="SSF52058">
    <property type="entry name" value="L domain-like"/>
    <property type="match status" value="1"/>
</dbReference>
<evidence type="ECO:0008006" key="3">
    <source>
        <dbReference type="Google" id="ProtNLM"/>
    </source>
</evidence>
<gene>
    <name evidence="1" type="ORF">MU0050_004888</name>
</gene>
<dbReference type="InterPro" id="IPR032675">
    <property type="entry name" value="LRR_dom_sf"/>
</dbReference>
<protein>
    <recommendedName>
        <fullName evidence="3">Leucine-rich repeat domain-containing protein</fullName>
    </recommendedName>
</protein>
<dbReference type="Gene3D" id="3.80.10.10">
    <property type="entry name" value="Ribonuclease Inhibitor"/>
    <property type="match status" value="1"/>
</dbReference>
<evidence type="ECO:0000313" key="1">
    <source>
        <dbReference type="EMBL" id="CAJ1587603.1"/>
    </source>
</evidence>
<organism evidence="1 2">
    <name type="scientific">[Mycobacterium] wendilense</name>
    <dbReference type="NCBI Taxonomy" id="3064284"/>
    <lineage>
        <taxon>Bacteria</taxon>
        <taxon>Bacillati</taxon>
        <taxon>Actinomycetota</taxon>
        <taxon>Actinomycetes</taxon>
        <taxon>Mycobacteriales</taxon>
        <taxon>Mycobacteriaceae</taxon>
        <taxon>Mycolicibacter</taxon>
    </lineage>
</organism>
<dbReference type="EMBL" id="OY726395">
    <property type="protein sequence ID" value="CAJ1587603.1"/>
    <property type="molecule type" value="Genomic_DNA"/>
</dbReference>
<evidence type="ECO:0000313" key="2">
    <source>
        <dbReference type="Proteomes" id="UP001190466"/>
    </source>
</evidence>
<sequence length="279" mass="31470">MALSREIVPPVRGKDLAPLEPDCPGVFLPTPLSPKEYRKVAALLEEHPDNYLHVWGPGNLDFLQYFPKQRRFACDIDQLDSLEGLQYLQECRYLSIYRAAKGTSLAPIAGMPKLETLLLGGQYHDHHSLTGMTWLRSLGLIYAAQTKTLDWLPPNLHEFTMDVGSIRDISGLAAHPNIAEISFHKTRLLADLTPLSANTGLRTLHLSQLSSVTELFDFTGLQNLRELHIKTLRKLTDTRPLLAAKNLTELFLYDLPALDPQAWHDTCTGWLAQNKPPFW</sequence>